<feature type="domain" description="C2H2-type" evidence="10">
    <location>
        <begin position="718"/>
        <end position="746"/>
    </location>
</feature>
<evidence type="ECO:0000256" key="2">
    <source>
        <dbReference type="ARBA" id="ARBA00022723"/>
    </source>
</evidence>
<evidence type="ECO:0000313" key="11">
    <source>
        <dbReference type="EMBL" id="CAI9719894.1"/>
    </source>
</evidence>
<keyword evidence="6" id="KW-0238">DNA-binding</keyword>
<keyword evidence="3" id="KW-0677">Repeat</keyword>
<feature type="domain" description="C2H2-type" evidence="10">
    <location>
        <begin position="670"/>
        <end position="698"/>
    </location>
</feature>
<feature type="region of interest" description="Disordered" evidence="9">
    <location>
        <begin position="43"/>
        <end position="62"/>
    </location>
</feature>
<reference evidence="11" key="1">
    <citation type="submission" date="2023-08" db="EMBL/GenBank/DDBJ databases">
        <authorList>
            <person name="Alioto T."/>
            <person name="Alioto T."/>
            <person name="Gomez Garrido J."/>
        </authorList>
    </citation>
    <scope>NUCLEOTIDE SEQUENCE</scope>
</reference>
<keyword evidence="4 8" id="KW-0863">Zinc-finger</keyword>
<proteinExistence type="predicted"/>
<dbReference type="InterPro" id="IPR013087">
    <property type="entry name" value="Znf_C2H2_type"/>
</dbReference>
<feature type="domain" description="C2H2-type" evidence="10">
    <location>
        <begin position="552"/>
        <end position="580"/>
    </location>
</feature>
<feature type="domain" description="C2H2-type" evidence="10">
    <location>
        <begin position="451"/>
        <end position="479"/>
    </location>
</feature>
<dbReference type="PANTHER" id="PTHR24404:SF114">
    <property type="entry name" value="KLUMPFUSS, ISOFORM B-RELATED"/>
    <property type="match status" value="1"/>
</dbReference>
<feature type="domain" description="C2H2-type" evidence="10">
    <location>
        <begin position="581"/>
        <end position="608"/>
    </location>
</feature>
<name>A0AA36AQM7_OCTVU</name>
<dbReference type="InterPro" id="IPR036236">
    <property type="entry name" value="Znf_C2H2_sf"/>
</dbReference>
<keyword evidence="2" id="KW-0479">Metal-binding</keyword>
<gene>
    <name evidence="11" type="ORF">OCTVUL_1B028723</name>
</gene>
<dbReference type="Gene3D" id="3.30.160.60">
    <property type="entry name" value="Classic Zinc Finger"/>
    <property type="match status" value="5"/>
</dbReference>
<evidence type="ECO:0000256" key="4">
    <source>
        <dbReference type="ARBA" id="ARBA00022771"/>
    </source>
</evidence>
<feature type="region of interest" description="Disordered" evidence="9">
    <location>
        <begin position="165"/>
        <end position="222"/>
    </location>
</feature>
<dbReference type="SMART" id="SM00355">
    <property type="entry name" value="ZnF_C2H2"/>
    <property type="match status" value="10"/>
</dbReference>
<dbReference type="SUPFAM" id="SSF57667">
    <property type="entry name" value="beta-beta-alpha zinc fingers"/>
    <property type="match status" value="4"/>
</dbReference>
<feature type="domain" description="C2H2-type" evidence="10">
    <location>
        <begin position="611"/>
        <end position="639"/>
    </location>
</feature>
<evidence type="ECO:0000259" key="10">
    <source>
        <dbReference type="PROSITE" id="PS50157"/>
    </source>
</evidence>
<organism evidence="11 12">
    <name type="scientific">Octopus vulgaris</name>
    <name type="common">Common octopus</name>
    <dbReference type="NCBI Taxonomy" id="6645"/>
    <lineage>
        <taxon>Eukaryota</taxon>
        <taxon>Metazoa</taxon>
        <taxon>Spiralia</taxon>
        <taxon>Lophotrochozoa</taxon>
        <taxon>Mollusca</taxon>
        <taxon>Cephalopoda</taxon>
        <taxon>Coleoidea</taxon>
        <taxon>Octopodiformes</taxon>
        <taxon>Octopoda</taxon>
        <taxon>Incirrata</taxon>
        <taxon>Octopodidae</taxon>
        <taxon>Octopus</taxon>
    </lineage>
</organism>
<dbReference type="FunFam" id="3.30.160.60:FF:000340">
    <property type="entry name" value="zinc finger protein 473 isoform X1"/>
    <property type="match status" value="1"/>
</dbReference>
<feature type="compositionally biased region" description="Polar residues" evidence="9">
    <location>
        <begin position="209"/>
        <end position="222"/>
    </location>
</feature>
<dbReference type="PROSITE" id="PS00028">
    <property type="entry name" value="ZINC_FINGER_C2H2_1"/>
    <property type="match status" value="8"/>
</dbReference>
<accession>A0AA36AQM7</accession>
<protein>
    <submittedName>
        <fullName evidence="11">Finger and BTB domain-containing 41-like</fullName>
    </submittedName>
</protein>
<feature type="domain" description="C2H2-type" evidence="10">
    <location>
        <begin position="522"/>
        <end position="545"/>
    </location>
</feature>
<dbReference type="GO" id="GO:0003700">
    <property type="term" value="F:DNA-binding transcription factor activity"/>
    <property type="evidence" value="ECO:0007669"/>
    <property type="project" value="TreeGrafter"/>
</dbReference>
<feature type="region of interest" description="Disordered" evidence="9">
    <location>
        <begin position="306"/>
        <end position="333"/>
    </location>
</feature>
<evidence type="ECO:0000313" key="12">
    <source>
        <dbReference type="Proteomes" id="UP001162480"/>
    </source>
</evidence>
<keyword evidence="7" id="KW-0539">Nucleus</keyword>
<evidence type="ECO:0000256" key="1">
    <source>
        <dbReference type="ARBA" id="ARBA00004123"/>
    </source>
</evidence>
<feature type="domain" description="C2H2-type" evidence="10">
    <location>
        <begin position="641"/>
        <end position="669"/>
    </location>
</feature>
<dbReference type="GO" id="GO:0008270">
    <property type="term" value="F:zinc ion binding"/>
    <property type="evidence" value="ECO:0007669"/>
    <property type="project" value="UniProtKB-KW"/>
</dbReference>
<dbReference type="PROSITE" id="PS50157">
    <property type="entry name" value="ZINC_FINGER_C2H2_2"/>
    <property type="match status" value="9"/>
</dbReference>
<dbReference type="PANTHER" id="PTHR24404">
    <property type="entry name" value="ZINC FINGER PROTEIN"/>
    <property type="match status" value="1"/>
</dbReference>
<dbReference type="GO" id="GO:0006357">
    <property type="term" value="P:regulation of transcription by RNA polymerase II"/>
    <property type="evidence" value="ECO:0007669"/>
    <property type="project" value="TreeGrafter"/>
</dbReference>
<evidence type="ECO:0000256" key="6">
    <source>
        <dbReference type="ARBA" id="ARBA00023125"/>
    </source>
</evidence>
<dbReference type="GO" id="GO:0005634">
    <property type="term" value="C:nucleus"/>
    <property type="evidence" value="ECO:0007669"/>
    <property type="project" value="UniProtKB-SubCell"/>
</dbReference>
<evidence type="ECO:0000256" key="3">
    <source>
        <dbReference type="ARBA" id="ARBA00022737"/>
    </source>
</evidence>
<dbReference type="Proteomes" id="UP001162480">
    <property type="component" value="Chromosome 3"/>
</dbReference>
<sequence length="899" mass="102118">MTLLNQLDIYIPFEFIRKCVESSHEGRPVLWSGSINDIVASDKTSDHLSSHPMSSEPKEDDSNIDIMQTAKVQTAKGSENMLQMSFSEIQLQVMEGRCGFCLSNVTQNETASSLQICPSSNLNKRIDSEPYIVKLSKLSPTSTVTSLINYVASLNDSGNSCDLNNGAGITETPPVNSLDSENSEDLQKLVTLNQSSEQEETEKADHSDASLSKISSQDLQASSLSPLKTSSKVLHNEEINESSSFYELPQQVSQSTFLNCSMSETNAEELHNVRTTADDLKKNLVSTETEVCDSFIEAQNLVVKPHKKRGRKPKQMPNKAECNQNKSECDPKEAHLVTRQSKRIMLRGAKHLANQGKKGSNVVASEIPKSKVTDVSSNIMQPLESTAVENITTSGKSTEHIQADDVTGSNLSTTAAIYDKLELISSKQKNDTGSGKMHKPGRRKRNNVRVVQCRYCQKMFCDYTGVDEHVKKFHADESDFSEYVTELKKLKVVKCSKCDATLQNRYLLQDHEDRVHFQVDSQICSQCGKSYKNLKSLRNHVHSVHYVKGKSNLCHLCPAKFKWAATLKQHIQEIHEGIRQFSCPTCKKEFYRKSQLNRHKRIHGSDISKMIVCKQCNKSFWFENNYIRHMRILHQPQKELFHCSYCGKGFSQKASMVAHVQLLHFNLYTFTCKICNMGFTRSKTLRAHMTQVHNDTDFVVTNSQRNRFKYNRTAEDLLYCTYCKTGFYYKAKLVEHIHQEHLSYFPHRCNKCKQGFLEKKFLENHLKKAHNIDESINSEMDTSNEQPAEDIPEELPKDDINSSEECCEELLPAAEGSNYDVPTAPLLVEVSNVDNTIHYLIQHTDQEHDSENNQQVIENIASLLLVAEQASNKESLPMVNMQNQTEFFQQLQYNDTFQN</sequence>
<feature type="domain" description="C2H2-type" evidence="10">
    <location>
        <begin position="747"/>
        <end position="775"/>
    </location>
</feature>
<keyword evidence="12" id="KW-1185">Reference proteome</keyword>
<dbReference type="AlphaFoldDB" id="A0AA36AQM7"/>
<evidence type="ECO:0000256" key="8">
    <source>
        <dbReference type="PROSITE-ProRule" id="PRU00042"/>
    </source>
</evidence>
<evidence type="ECO:0000256" key="5">
    <source>
        <dbReference type="ARBA" id="ARBA00022833"/>
    </source>
</evidence>
<evidence type="ECO:0000256" key="7">
    <source>
        <dbReference type="ARBA" id="ARBA00023242"/>
    </source>
</evidence>
<feature type="compositionally biased region" description="Polar residues" evidence="9">
    <location>
        <begin position="774"/>
        <end position="786"/>
    </location>
</feature>
<dbReference type="InterPro" id="IPR050589">
    <property type="entry name" value="Ikaros_C2H2-ZF"/>
</dbReference>
<comment type="subcellular location">
    <subcellularLocation>
        <location evidence="1">Nucleus</location>
    </subcellularLocation>
</comment>
<dbReference type="GO" id="GO:0000978">
    <property type="term" value="F:RNA polymerase II cis-regulatory region sequence-specific DNA binding"/>
    <property type="evidence" value="ECO:0007669"/>
    <property type="project" value="TreeGrafter"/>
</dbReference>
<evidence type="ECO:0000256" key="9">
    <source>
        <dbReference type="SAM" id="MobiDB-lite"/>
    </source>
</evidence>
<feature type="region of interest" description="Disordered" evidence="9">
    <location>
        <begin position="773"/>
        <end position="796"/>
    </location>
</feature>
<dbReference type="EMBL" id="OX597816">
    <property type="protein sequence ID" value="CAI9719894.1"/>
    <property type="molecule type" value="Genomic_DNA"/>
</dbReference>
<dbReference type="Pfam" id="PF00096">
    <property type="entry name" value="zf-C2H2"/>
    <property type="match status" value="4"/>
</dbReference>
<keyword evidence="5" id="KW-0862">Zinc</keyword>